<organism evidence="1 2">
    <name type="scientific">Actinopolymorpha pittospori</name>
    <dbReference type="NCBI Taxonomy" id="648752"/>
    <lineage>
        <taxon>Bacteria</taxon>
        <taxon>Bacillati</taxon>
        <taxon>Actinomycetota</taxon>
        <taxon>Actinomycetes</taxon>
        <taxon>Propionibacteriales</taxon>
        <taxon>Actinopolymorphaceae</taxon>
        <taxon>Actinopolymorpha</taxon>
    </lineage>
</organism>
<protein>
    <submittedName>
        <fullName evidence="1">Uncharacterized protein</fullName>
    </submittedName>
</protein>
<name>A0A927MML6_9ACTN</name>
<dbReference type="InterPro" id="IPR046080">
    <property type="entry name" value="DUF6098"/>
</dbReference>
<evidence type="ECO:0000313" key="2">
    <source>
        <dbReference type="Proteomes" id="UP000638648"/>
    </source>
</evidence>
<accession>A0A927MML6</accession>
<dbReference type="EMBL" id="JADBEM010000001">
    <property type="protein sequence ID" value="MBE1603455.1"/>
    <property type="molecule type" value="Genomic_DNA"/>
</dbReference>
<proteinExistence type="predicted"/>
<evidence type="ECO:0000313" key="1">
    <source>
        <dbReference type="EMBL" id="MBE1603455.1"/>
    </source>
</evidence>
<comment type="caution">
    <text evidence="1">The sequence shown here is derived from an EMBL/GenBank/DDBJ whole genome shotgun (WGS) entry which is preliminary data.</text>
</comment>
<gene>
    <name evidence="1" type="ORF">HEB94_000303</name>
</gene>
<dbReference type="Proteomes" id="UP000638648">
    <property type="component" value="Unassembled WGS sequence"/>
</dbReference>
<keyword evidence="2" id="KW-1185">Reference proteome</keyword>
<reference evidence="1" key="1">
    <citation type="submission" date="2020-10" db="EMBL/GenBank/DDBJ databases">
        <title>Sequencing the genomes of 1000 actinobacteria strains.</title>
        <authorList>
            <person name="Klenk H.-P."/>
        </authorList>
    </citation>
    <scope>NUCLEOTIDE SEQUENCE</scope>
    <source>
        <strain evidence="1">DSM 45354</strain>
    </source>
</reference>
<dbReference type="RefSeq" id="WP_192748273.1">
    <property type="nucleotide sequence ID" value="NZ_BAABJL010000120.1"/>
</dbReference>
<sequence>MRVLDNLEELADLVSSQRARLYVRFSDGPEHDIHEASIDYESDLPLPGLSVNKLDPPEWWSRPLQDWLARQVCQYLHLAERSQSLRGWVLTGTMVGRGPDDEPLLADVEPFAWLGDLLLAEAQARYDEHFHRGRAQQG</sequence>
<dbReference type="Pfam" id="PF19593">
    <property type="entry name" value="DUF6098"/>
    <property type="match status" value="1"/>
</dbReference>
<dbReference type="AlphaFoldDB" id="A0A927MML6"/>